<feature type="domain" description="Polyvalent protein metallopeptidase" evidence="2">
    <location>
        <begin position="161"/>
        <end position="285"/>
    </location>
</feature>
<dbReference type="Proteomes" id="UP000515806">
    <property type="component" value="Chromosome"/>
</dbReference>
<organism evidence="3 4">
    <name type="scientific">Pedobacter roseus</name>
    <dbReference type="NCBI Taxonomy" id="336820"/>
    <lineage>
        <taxon>Bacteria</taxon>
        <taxon>Pseudomonadati</taxon>
        <taxon>Bacteroidota</taxon>
        <taxon>Sphingobacteriia</taxon>
        <taxon>Sphingobacteriales</taxon>
        <taxon>Sphingobacteriaceae</taxon>
        <taxon>Pedobacter</taxon>
    </lineage>
</organism>
<evidence type="ECO:0000259" key="1">
    <source>
        <dbReference type="Pfam" id="PF08401"/>
    </source>
</evidence>
<dbReference type="Pfam" id="PF08401">
    <property type="entry name" value="ArdcN"/>
    <property type="match status" value="1"/>
</dbReference>
<dbReference type="EMBL" id="CP060723">
    <property type="protein sequence ID" value="QNN42741.1"/>
    <property type="molecule type" value="Genomic_DNA"/>
</dbReference>
<gene>
    <name evidence="3" type="ORF">H9L23_01065</name>
</gene>
<reference evidence="3 4" key="1">
    <citation type="submission" date="2020-08" db="EMBL/GenBank/DDBJ databases">
        <title>Genome sequence of Pedobacter roseus KACC 11594T.</title>
        <authorList>
            <person name="Hyun D.-W."/>
            <person name="Bae J.-W."/>
        </authorList>
    </citation>
    <scope>NUCLEOTIDE SEQUENCE [LARGE SCALE GENOMIC DNA]</scope>
    <source>
        <strain evidence="3 4">KACC 11594</strain>
    </source>
</reference>
<dbReference type="GO" id="GO:0003697">
    <property type="term" value="F:single-stranded DNA binding"/>
    <property type="evidence" value="ECO:0007669"/>
    <property type="project" value="InterPro"/>
</dbReference>
<accession>A0A7G9QHB6</accession>
<dbReference type="KEGG" id="proe:H9L23_01065"/>
<feature type="domain" description="N-terminal" evidence="1">
    <location>
        <begin position="11"/>
        <end position="115"/>
    </location>
</feature>
<keyword evidence="4" id="KW-1185">Reference proteome</keyword>
<dbReference type="RefSeq" id="WP_187593226.1">
    <property type="nucleotide sequence ID" value="NZ_CP060723.1"/>
</dbReference>
<evidence type="ECO:0000259" key="2">
    <source>
        <dbReference type="Pfam" id="PF18818"/>
    </source>
</evidence>
<evidence type="ECO:0000313" key="3">
    <source>
        <dbReference type="EMBL" id="QNN42741.1"/>
    </source>
</evidence>
<name>A0A7G9QHB6_9SPHI</name>
<protein>
    <submittedName>
        <fullName evidence="3">DUF1738 domain-containing protein</fullName>
    </submittedName>
</protein>
<proteinExistence type="predicted"/>
<dbReference type="Pfam" id="PF18818">
    <property type="entry name" value="MPTase-PolyVal"/>
    <property type="match status" value="1"/>
</dbReference>
<dbReference type="InterPro" id="IPR041459">
    <property type="entry name" value="MPTase-PolyVal"/>
</dbReference>
<dbReference type="AlphaFoldDB" id="A0A7G9QHB6"/>
<sequence length="404" mass="45856">MDKRDVHKPLHVQVAEKVIEALRAGTAPWQIPWDSGGIPLLMPYNFQSGNRYKGINALSLLMAGREDPRWMTYRQAEESGMQVRKGEKSMLIQFVKTSDEQTRRDASGKVIHDEFGKPIKETRELPHAIVRNAYVFNAAQIEGMPKLEREKPGTEWAPVARAENLIASSGAVIFHQYSANAFYDPKRDAITLPYKDWFSESHKYYATLLHELGHWTGHPDRLNRDMGKGFGDASYAREELRAEIASMLIGQELGIGHDPGQHYAYVESWISILENNPFEIFSASMDAERILGYIMDIERKQEITNEKVSLNAMQPAPGKTSGYLTTGDKIPYNGSVYEVLGHLKQGRLKMHESLNGNTFTMSREDKLYAALLYLKREMGAEFQNEKHANQIGEAVNQSHLDLNR</sequence>
<dbReference type="InterPro" id="IPR013610">
    <property type="entry name" value="ArdC_N"/>
</dbReference>
<evidence type="ECO:0000313" key="4">
    <source>
        <dbReference type="Proteomes" id="UP000515806"/>
    </source>
</evidence>